<feature type="transmembrane region" description="Helical" evidence="1">
    <location>
        <begin position="12"/>
        <end position="33"/>
    </location>
</feature>
<dbReference type="Proteomes" id="UP001589532">
    <property type="component" value="Unassembled WGS sequence"/>
</dbReference>
<sequence>MTTPATTPGKHGALATLYAGAGLTVAATLVALADRAGLADHVRAGYPAYGPGEIDSAVTAYTVILSVVGTLGLFGWLGTAWVVRRGKGSARWPAGGLLAIAICVAFAALTVRDTNGEVGLAPLLGWLQVLPCAAGLAAVVLLWRRPG</sequence>
<evidence type="ECO:0000313" key="2">
    <source>
        <dbReference type="EMBL" id="MFB9630021.1"/>
    </source>
</evidence>
<accession>A0ABV5SEC1</accession>
<feature type="transmembrane region" description="Helical" evidence="1">
    <location>
        <begin position="123"/>
        <end position="143"/>
    </location>
</feature>
<dbReference type="RefSeq" id="WP_345002927.1">
    <property type="nucleotide sequence ID" value="NZ_BAAAXV010000012.1"/>
</dbReference>
<evidence type="ECO:0000256" key="1">
    <source>
        <dbReference type="SAM" id="Phobius"/>
    </source>
</evidence>
<comment type="caution">
    <text evidence="2">The sequence shown here is derived from an EMBL/GenBank/DDBJ whole genome shotgun (WGS) entry which is preliminary data.</text>
</comment>
<dbReference type="EMBL" id="JBHMBW010000080">
    <property type="protein sequence ID" value="MFB9630021.1"/>
    <property type="molecule type" value="Genomic_DNA"/>
</dbReference>
<keyword evidence="1" id="KW-0812">Transmembrane</keyword>
<keyword evidence="3" id="KW-1185">Reference proteome</keyword>
<keyword evidence="1" id="KW-1133">Transmembrane helix</keyword>
<reference evidence="2 3" key="1">
    <citation type="submission" date="2024-09" db="EMBL/GenBank/DDBJ databases">
        <authorList>
            <person name="Sun Q."/>
            <person name="Mori K."/>
        </authorList>
    </citation>
    <scope>NUCLEOTIDE SEQUENCE [LARGE SCALE GENOMIC DNA]</scope>
    <source>
        <strain evidence="2 3">JCM 3143</strain>
    </source>
</reference>
<proteinExistence type="predicted"/>
<protein>
    <submittedName>
        <fullName evidence="2">Uncharacterized protein</fullName>
    </submittedName>
</protein>
<name>A0ABV5SEC1_9ACTN</name>
<evidence type="ECO:0000313" key="3">
    <source>
        <dbReference type="Proteomes" id="UP001589532"/>
    </source>
</evidence>
<feature type="transmembrane region" description="Helical" evidence="1">
    <location>
        <begin position="58"/>
        <end position="82"/>
    </location>
</feature>
<keyword evidence="1" id="KW-0472">Membrane</keyword>
<gene>
    <name evidence="2" type="ORF">ACFFSA_43705</name>
</gene>
<organism evidence="2 3">
    <name type="scientific">Nonomuraea helvata</name>
    <dbReference type="NCBI Taxonomy" id="37484"/>
    <lineage>
        <taxon>Bacteria</taxon>
        <taxon>Bacillati</taxon>
        <taxon>Actinomycetota</taxon>
        <taxon>Actinomycetes</taxon>
        <taxon>Streptosporangiales</taxon>
        <taxon>Streptosporangiaceae</taxon>
        <taxon>Nonomuraea</taxon>
    </lineage>
</organism>
<feature type="transmembrane region" description="Helical" evidence="1">
    <location>
        <begin position="94"/>
        <end position="111"/>
    </location>
</feature>